<comment type="similarity">
    <text evidence="2">Belongs to the TonB family.</text>
</comment>
<evidence type="ECO:0000256" key="1">
    <source>
        <dbReference type="ARBA" id="ARBA00004383"/>
    </source>
</evidence>
<feature type="domain" description="TonB C-terminal" evidence="11">
    <location>
        <begin position="158"/>
        <end position="255"/>
    </location>
</feature>
<dbReference type="PANTHER" id="PTHR33446:SF2">
    <property type="entry name" value="PROTEIN TONB"/>
    <property type="match status" value="1"/>
</dbReference>
<dbReference type="SUPFAM" id="SSF82185">
    <property type="entry name" value="Histone H3 K4-specific methyltransferase SET7/9 N-terminal domain"/>
    <property type="match status" value="1"/>
</dbReference>
<dbReference type="NCBIfam" id="TIGR01352">
    <property type="entry name" value="tonB_Cterm"/>
    <property type="match status" value="1"/>
</dbReference>
<evidence type="ECO:0000256" key="3">
    <source>
        <dbReference type="ARBA" id="ARBA00022448"/>
    </source>
</evidence>
<evidence type="ECO:0000256" key="9">
    <source>
        <dbReference type="ARBA" id="ARBA00023136"/>
    </source>
</evidence>
<sequence length="257" mass="27861">MSLNIPRIFVASLLLAPTLVFGQATKQVTRTSQSPISKEVYSVLKADKAVKHGTYTLYKGQQNKLATQGHFSNGRKDSTWTTYGWDGRTVVAKGAYQNDQPAGIWEFFTSKGELEQKYDYDQRQMLFVRPGKNKSMSVTLLAPTATGQTSPDVAPVYIGGTSAITNNMLMMRYPVEAIRGGVSGTVQVAFSIGKDGTASNHRVTQGIGSGCDEEALRVVQSLSNGWIPAQVAGQPVAVECELPIKFGLQKPVVTPIR</sequence>
<evidence type="ECO:0000256" key="2">
    <source>
        <dbReference type="ARBA" id="ARBA00006555"/>
    </source>
</evidence>
<proteinExistence type="inferred from homology"/>
<comment type="subcellular location">
    <subcellularLocation>
        <location evidence="1">Cell inner membrane</location>
        <topology evidence="1">Single-pass membrane protein</topology>
        <orientation evidence="1">Periplasmic side</orientation>
    </subcellularLocation>
</comment>
<dbReference type="Gene3D" id="3.90.930.1">
    <property type="match status" value="1"/>
</dbReference>
<dbReference type="InterPro" id="IPR051045">
    <property type="entry name" value="TonB-dependent_transducer"/>
</dbReference>
<feature type="chain" id="PRO_5046033331" evidence="10">
    <location>
        <begin position="23"/>
        <end position="257"/>
    </location>
</feature>
<dbReference type="RefSeq" id="WP_226171480.1">
    <property type="nucleotide sequence ID" value="NZ_JAJADR010000001.1"/>
</dbReference>
<evidence type="ECO:0000256" key="5">
    <source>
        <dbReference type="ARBA" id="ARBA00022519"/>
    </source>
</evidence>
<dbReference type="InterPro" id="IPR037682">
    <property type="entry name" value="TonB_C"/>
</dbReference>
<evidence type="ECO:0000256" key="10">
    <source>
        <dbReference type="SAM" id="SignalP"/>
    </source>
</evidence>
<keyword evidence="4" id="KW-1003">Cell membrane</keyword>
<evidence type="ECO:0000259" key="11">
    <source>
        <dbReference type="PROSITE" id="PS52015"/>
    </source>
</evidence>
<keyword evidence="13" id="KW-1185">Reference proteome</keyword>
<evidence type="ECO:0000256" key="4">
    <source>
        <dbReference type="ARBA" id="ARBA00022475"/>
    </source>
</evidence>
<organism evidence="12 13">
    <name type="scientific">Hymenobacter lucidus</name>
    <dbReference type="NCBI Taxonomy" id="2880930"/>
    <lineage>
        <taxon>Bacteria</taxon>
        <taxon>Pseudomonadati</taxon>
        <taxon>Bacteroidota</taxon>
        <taxon>Cytophagia</taxon>
        <taxon>Cytophagales</taxon>
        <taxon>Hymenobacteraceae</taxon>
        <taxon>Hymenobacter</taxon>
    </lineage>
</organism>
<keyword evidence="5" id="KW-0997">Cell inner membrane</keyword>
<dbReference type="Proteomes" id="UP001165296">
    <property type="component" value="Unassembled WGS sequence"/>
</dbReference>
<keyword evidence="8" id="KW-1133">Transmembrane helix</keyword>
<gene>
    <name evidence="12" type="ORF">LGH74_02520</name>
</gene>
<protein>
    <submittedName>
        <fullName evidence="12">TonB family protein</fullName>
    </submittedName>
</protein>
<reference evidence="12" key="1">
    <citation type="submission" date="2021-10" db="EMBL/GenBank/DDBJ databases">
        <authorList>
            <person name="Dean J.D."/>
            <person name="Kim M.K."/>
            <person name="Newey C.N."/>
            <person name="Stoker T.S."/>
            <person name="Thompson D.W."/>
            <person name="Grose J.H."/>
        </authorList>
    </citation>
    <scope>NUCLEOTIDE SEQUENCE</scope>
    <source>
        <strain evidence="12">BT178</strain>
    </source>
</reference>
<dbReference type="EMBL" id="JAJADR010000001">
    <property type="protein sequence ID" value="MCB2406840.1"/>
    <property type="molecule type" value="Genomic_DNA"/>
</dbReference>
<comment type="caution">
    <text evidence="12">The sequence shown here is derived from an EMBL/GenBank/DDBJ whole genome shotgun (WGS) entry which is preliminary data.</text>
</comment>
<dbReference type="PROSITE" id="PS52015">
    <property type="entry name" value="TONB_CTD"/>
    <property type="match status" value="1"/>
</dbReference>
<evidence type="ECO:0000256" key="6">
    <source>
        <dbReference type="ARBA" id="ARBA00022692"/>
    </source>
</evidence>
<accession>A0ABS8AKV9</accession>
<dbReference type="Gene3D" id="3.30.1150.10">
    <property type="match status" value="1"/>
</dbReference>
<evidence type="ECO:0000256" key="8">
    <source>
        <dbReference type="ARBA" id="ARBA00022989"/>
    </source>
</evidence>
<keyword evidence="7" id="KW-0653">Protein transport</keyword>
<dbReference type="SUPFAM" id="SSF74653">
    <property type="entry name" value="TolA/TonB C-terminal domain"/>
    <property type="match status" value="1"/>
</dbReference>
<feature type="signal peptide" evidence="10">
    <location>
        <begin position="1"/>
        <end position="22"/>
    </location>
</feature>
<keyword evidence="9" id="KW-0472">Membrane</keyword>
<keyword evidence="10" id="KW-0732">Signal</keyword>
<evidence type="ECO:0000256" key="7">
    <source>
        <dbReference type="ARBA" id="ARBA00022927"/>
    </source>
</evidence>
<keyword evidence="3" id="KW-0813">Transport</keyword>
<dbReference type="Pfam" id="PF03544">
    <property type="entry name" value="TonB_C"/>
    <property type="match status" value="1"/>
</dbReference>
<keyword evidence="6" id="KW-0812">Transmembrane</keyword>
<dbReference type="PANTHER" id="PTHR33446">
    <property type="entry name" value="PROTEIN TONB-RELATED"/>
    <property type="match status" value="1"/>
</dbReference>
<dbReference type="InterPro" id="IPR006260">
    <property type="entry name" value="TonB/TolA_C"/>
</dbReference>
<evidence type="ECO:0000313" key="12">
    <source>
        <dbReference type="EMBL" id="MCB2406840.1"/>
    </source>
</evidence>
<name>A0ABS8AKV9_9BACT</name>
<evidence type="ECO:0000313" key="13">
    <source>
        <dbReference type="Proteomes" id="UP001165296"/>
    </source>
</evidence>